<reference evidence="10 11" key="1">
    <citation type="submission" date="2019-03" db="EMBL/GenBank/DDBJ databases">
        <title>Genomic Encyclopedia of Type Strains, Phase IV (KMG-IV): sequencing the most valuable type-strain genomes for metagenomic binning, comparative biology and taxonomic classification.</title>
        <authorList>
            <person name="Goeker M."/>
        </authorList>
    </citation>
    <scope>NUCLEOTIDE SEQUENCE [LARGE SCALE GENOMIC DNA]</scope>
    <source>
        <strain evidence="10 11">DSM 103428</strain>
    </source>
</reference>
<dbReference type="InterPro" id="IPR008925">
    <property type="entry name" value="aa_tRNA-synth_I_cd-bd_sf"/>
</dbReference>
<keyword evidence="5 7" id="KW-0648">Protein biosynthesis</keyword>
<dbReference type="SUPFAM" id="SSF48163">
    <property type="entry name" value="An anticodon-binding domain of class I aminoacyl-tRNA synthetases"/>
    <property type="match status" value="1"/>
</dbReference>
<comment type="function">
    <text evidence="7">Catalyzes the attachment of glutamate to tRNA(Glu) in a two-step reaction: glutamate is first activated by ATP to form Glu-AMP and then transferred to the acceptor end of tRNA(Glu).</text>
</comment>
<dbReference type="InterPro" id="IPR000924">
    <property type="entry name" value="Glu/Gln-tRNA-synth"/>
</dbReference>
<feature type="short sequence motif" description="'KMSKS' region" evidence="7">
    <location>
        <begin position="252"/>
        <end position="256"/>
    </location>
</feature>
<dbReference type="Gene3D" id="1.10.10.350">
    <property type="match status" value="1"/>
</dbReference>
<sequence length="495" mass="55379">MQSHKTRVRFAPSPTGLLHVGNARTALYNWLFARHTGGDFLLRIEDTDLERSEARHEAQLMEDLSWLGLGWDEGPDVGGQYGPYRQSDRLDIYARHTEQLLNEGKAYRCFCTPEEIEAERRRAAELHQPQVYSGKCSRISPADSLARASAGESFAVRLRIPERPLRFHDLVRGEVEFTSESVSDPVLVRSSGVPVYNYVVTVDDALMQITHVIRGDDHLSNTPKQVAIYEAFGWPVPVFAHLSTILGSDRERLSKRHGATSIASFREMGVLPEALVNYLALLGWGAEDGKTETFTPEELTRVFKLERVTASPAVFDWDKLHWLNRHYLKQSEPQRLAALAWPHLPLPPADSSSPALQAWVERLIALFLPALDRLDQLSEKTQFIFRFDETAAKQNAENAPLLSSEIAQKVLSAFAARAAAFSGAVTPEQFKLWMNEVKAETGAKGKDLFHPVRIALTGAHSGPEFDKLIPVIEEGSQLGLSILNIRARIERFVGA</sequence>
<evidence type="ECO:0000259" key="9">
    <source>
        <dbReference type="Pfam" id="PF19269"/>
    </source>
</evidence>
<dbReference type="FunFam" id="3.40.50.620:FF:000045">
    <property type="entry name" value="Glutamate--tRNA ligase, mitochondrial"/>
    <property type="match status" value="1"/>
</dbReference>
<keyword evidence="2 7" id="KW-0436">Ligase</keyword>
<accession>A0A4R1KZ77</accession>
<evidence type="ECO:0000256" key="1">
    <source>
        <dbReference type="ARBA" id="ARBA00007894"/>
    </source>
</evidence>
<dbReference type="InterPro" id="IPR020751">
    <property type="entry name" value="aa-tRNA-synth_I_codon-bd_sub2"/>
</dbReference>
<evidence type="ECO:0000259" key="8">
    <source>
        <dbReference type="Pfam" id="PF00749"/>
    </source>
</evidence>
<keyword evidence="3 7" id="KW-0547">Nucleotide-binding</keyword>
<dbReference type="Proteomes" id="UP000295210">
    <property type="component" value="Unassembled WGS sequence"/>
</dbReference>
<dbReference type="InterPro" id="IPR045462">
    <property type="entry name" value="aa-tRNA-synth_I_cd-bd"/>
</dbReference>
<dbReference type="InterPro" id="IPR033910">
    <property type="entry name" value="GluRS_core"/>
</dbReference>
<dbReference type="GO" id="GO:0005524">
    <property type="term" value="F:ATP binding"/>
    <property type="evidence" value="ECO:0007669"/>
    <property type="project" value="UniProtKB-UniRule"/>
</dbReference>
<dbReference type="RefSeq" id="WP_131998970.1">
    <property type="nucleotide sequence ID" value="NZ_SMGK01000006.1"/>
</dbReference>
<dbReference type="GO" id="GO:0005829">
    <property type="term" value="C:cytosol"/>
    <property type="evidence" value="ECO:0007669"/>
    <property type="project" value="TreeGrafter"/>
</dbReference>
<evidence type="ECO:0000256" key="4">
    <source>
        <dbReference type="ARBA" id="ARBA00022840"/>
    </source>
</evidence>
<evidence type="ECO:0000256" key="2">
    <source>
        <dbReference type="ARBA" id="ARBA00022598"/>
    </source>
</evidence>
<proteinExistence type="inferred from homology"/>
<name>A0A4R1KZ77_9BACT</name>
<dbReference type="OrthoDB" id="9807503at2"/>
<keyword evidence="7" id="KW-0963">Cytoplasm</keyword>
<organism evidence="10 11">
    <name type="scientific">Acidipila rosea</name>
    <dbReference type="NCBI Taxonomy" id="768535"/>
    <lineage>
        <taxon>Bacteria</taxon>
        <taxon>Pseudomonadati</taxon>
        <taxon>Acidobacteriota</taxon>
        <taxon>Terriglobia</taxon>
        <taxon>Terriglobales</taxon>
        <taxon>Acidobacteriaceae</taxon>
        <taxon>Acidipila</taxon>
    </lineage>
</organism>
<dbReference type="Pfam" id="PF00749">
    <property type="entry name" value="tRNA-synt_1c"/>
    <property type="match status" value="1"/>
</dbReference>
<dbReference type="PRINTS" id="PR00987">
    <property type="entry name" value="TRNASYNTHGLU"/>
</dbReference>
<dbReference type="GO" id="GO:0004818">
    <property type="term" value="F:glutamate-tRNA ligase activity"/>
    <property type="evidence" value="ECO:0007669"/>
    <property type="project" value="UniProtKB-UniRule"/>
</dbReference>
<dbReference type="HAMAP" id="MF_00022">
    <property type="entry name" value="Glu_tRNA_synth_type1"/>
    <property type="match status" value="1"/>
</dbReference>
<dbReference type="InterPro" id="IPR020058">
    <property type="entry name" value="Glu/Gln-tRNA-synth_Ib_cat-dom"/>
</dbReference>
<dbReference type="NCBIfam" id="TIGR00464">
    <property type="entry name" value="gltX_bact"/>
    <property type="match status" value="1"/>
</dbReference>
<dbReference type="GO" id="GO:0006424">
    <property type="term" value="P:glutamyl-tRNA aminoacylation"/>
    <property type="evidence" value="ECO:0007669"/>
    <property type="project" value="UniProtKB-UniRule"/>
</dbReference>
<dbReference type="Gene3D" id="3.40.50.620">
    <property type="entry name" value="HUPs"/>
    <property type="match status" value="1"/>
</dbReference>
<dbReference type="EMBL" id="SMGK01000006">
    <property type="protein sequence ID" value="TCK70872.1"/>
    <property type="molecule type" value="Genomic_DNA"/>
</dbReference>
<dbReference type="GO" id="GO:0000049">
    <property type="term" value="F:tRNA binding"/>
    <property type="evidence" value="ECO:0007669"/>
    <property type="project" value="InterPro"/>
</dbReference>
<gene>
    <name evidence="7" type="primary">gltX</name>
    <name evidence="10" type="ORF">C7378_3262</name>
</gene>
<comment type="subcellular location">
    <subcellularLocation>
        <location evidence="7">Cytoplasm</location>
    </subcellularLocation>
</comment>
<dbReference type="PANTHER" id="PTHR43311:SF2">
    <property type="entry name" value="GLUTAMATE--TRNA LIGASE, MITOCHONDRIAL-RELATED"/>
    <property type="match status" value="1"/>
</dbReference>
<dbReference type="CDD" id="cd00808">
    <property type="entry name" value="GluRS_core"/>
    <property type="match status" value="1"/>
</dbReference>
<evidence type="ECO:0000313" key="11">
    <source>
        <dbReference type="Proteomes" id="UP000295210"/>
    </source>
</evidence>
<feature type="short sequence motif" description="'HIGH' region" evidence="7">
    <location>
        <begin position="12"/>
        <end position="22"/>
    </location>
</feature>
<evidence type="ECO:0000256" key="6">
    <source>
        <dbReference type="ARBA" id="ARBA00023146"/>
    </source>
</evidence>
<comment type="subunit">
    <text evidence="7">Monomer.</text>
</comment>
<comment type="similarity">
    <text evidence="1 7">Belongs to the class-I aminoacyl-tRNA synthetase family. Glutamate--tRNA ligase type 1 subfamily.</text>
</comment>
<keyword evidence="4 7" id="KW-0067">ATP-binding</keyword>
<dbReference type="PROSITE" id="PS00178">
    <property type="entry name" value="AA_TRNA_LIGASE_I"/>
    <property type="match status" value="1"/>
</dbReference>
<evidence type="ECO:0000256" key="3">
    <source>
        <dbReference type="ARBA" id="ARBA00022741"/>
    </source>
</evidence>
<dbReference type="InterPro" id="IPR049940">
    <property type="entry name" value="GluQ/Sye"/>
</dbReference>
<keyword evidence="11" id="KW-1185">Reference proteome</keyword>
<feature type="domain" description="Glutamyl/glutaminyl-tRNA synthetase class Ib catalytic" evidence="8">
    <location>
        <begin position="6"/>
        <end position="322"/>
    </location>
</feature>
<dbReference type="InterPro" id="IPR004527">
    <property type="entry name" value="Glu-tRNA-ligase_bac/mito"/>
</dbReference>
<protein>
    <recommendedName>
        <fullName evidence="7">Glutamate--tRNA ligase</fullName>
        <ecNumber evidence="7">6.1.1.17</ecNumber>
    </recommendedName>
    <alternativeName>
        <fullName evidence="7">Glutamyl-tRNA synthetase</fullName>
        <shortName evidence="7">GluRS</shortName>
    </alternativeName>
</protein>
<feature type="domain" description="Aminoacyl-tRNA synthetase class I anticodon-binding" evidence="9">
    <location>
        <begin position="335"/>
        <end position="472"/>
    </location>
</feature>
<dbReference type="NCBIfam" id="NF004315">
    <property type="entry name" value="PRK05710.1-4"/>
    <property type="match status" value="1"/>
</dbReference>
<dbReference type="InterPro" id="IPR014729">
    <property type="entry name" value="Rossmann-like_a/b/a_fold"/>
</dbReference>
<evidence type="ECO:0000313" key="10">
    <source>
        <dbReference type="EMBL" id="TCK70872.1"/>
    </source>
</evidence>
<comment type="caution">
    <text evidence="10">The sequence shown here is derived from an EMBL/GenBank/DDBJ whole genome shotgun (WGS) entry which is preliminary data.</text>
</comment>
<keyword evidence="6 7" id="KW-0030">Aminoacyl-tRNA synthetase</keyword>
<dbReference type="GO" id="GO:0008270">
    <property type="term" value="F:zinc ion binding"/>
    <property type="evidence" value="ECO:0007669"/>
    <property type="project" value="InterPro"/>
</dbReference>
<dbReference type="PANTHER" id="PTHR43311">
    <property type="entry name" value="GLUTAMATE--TRNA LIGASE"/>
    <property type="match status" value="1"/>
</dbReference>
<comment type="caution">
    <text evidence="7">Lacks conserved residue(s) required for the propagation of feature annotation.</text>
</comment>
<dbReference type="Pfam" id="PF19269">
    <property type="entry name" value="Anticodon_2"/>
    <property type="match status" value="1"/>
</dbReference>
<dbReference type="InterPro" id="IPR001412">
    <property type="entry name" value="aa-tRNA-synth_I_CS"/>
</dbReference>
<dbReference type="AlphaFoldDB" id="A0A4R1KZ77"/>
<dbReference type="EC" id="6.1.1.17" evidence="7"/>
<dbReference type="SUPFAM" id="SSF52374">
    <property type="entry name" value="Nucleotidylyl transferase"/>
    <property type="match status" value="1"/>
</dbReference>
<evidence type="ECO:0000256" key="7">
    <source>
        <dbReference type="HAMAP-Rule" id="MF_00022"/>
    </source>
</evidence>
<feature type="binding site" evidence="7">
    <location>
        <position position="255"/>
    </location>
    <ligand>
        <name>ATP</name>
        <dbReference type="ChEBI" id="CHEBI:30616"/>
    </ligand>
</feature>
<comment type="catalytic activity">
    <reaction evidence="7">
        <text>tRNA(Glu) + L-glutamate + ATP = L-glutamyl-tRNA(Glu) + AMP + diphosphate</text>
        <dbReference type="Rhea" id="RHEA:23540"/>
        <dbReference type="Rhea" id="RHEA-COMP:9663"/>
        <dbReference type="Rhea" id="RHEA-COMP:9680"/>
        <dbReference type="ChEBI" id="CHEBI:29985"/>
        <dbReference type="ChEBI" id="CHEBI:30616"/>
        <dbReference type="ChEBI" id="CHEBI:33019"/>
        <dbReference type="ChEBI" id="CHEBI:78442"/>
        <dbReference type="ChEBI" id="CHEBI:78520"/>
        <dbReference type="ChEBI" id="CHEBI:456215"/>
        <dbReference type="EC" id="6.1.1.17"/>
    </reaction>
</comment>
<evidence type="ECO:0000256" key="5">
    <source>
        <dbReference type="ARBA" id="ARBA00022917"/>
    </source>
</evidence>